<keyword evidence="2 4" id="KW-0863">Zinc-finger</keyword>
<evidence type="ECO:0000256" key="2">
    <source>
        <dbReference type="ARBA" id="ARBA00022771"/>
    </source>
</evidence>
<dbReference type="Proteomes" id="UP000828390">
    <property type="component" value="Unassembled WGS sequence"/>
</dbReference>
<dbReference type="SUPFAM" id="SSF57850">
    <property type="entry name" value="RING/U-box"/>
    <property type="match status" value="1"/>
</dbReference>
<protein>
    <recommendedName>
        <fullName evidence="6">RING-type domain-containing protein</fullName>
    </recommendedName>
</protein>
<dbReference type="PROSITE" id="PS00518">
    <property type="entry name" value="ZF_RING_1"/>
    <property type="match status" value="1"/>
</dbReference>
<dbReference type="GO" id="GO:0061630">
    <property type="term" value="F:ubiquitin protein ligase activity"/>
    <property type="evidence" value="ECO:0007669"/>
    <property type="project" value="InterPro"/>
</dbReference>
<evidence type="ECO:0000313" key="8">
    <source>
        <dbReference type="Proteomes" id="UP000828390"/>
    </source>
</evidence>
<dbReference type="EMBL" id="JAIWYP010000008">
    <property type="protein sequence ID" value="KAH3788484.1"/>
    <property type="molecule type" value="Genomic_DNA"/>
</dbReference>
<dbReference type="GO" id="GO:0032183">
    <property type="term" value="F:SUMO binding"/>
    <property type="evidence" value="ECO:0007669"/>
    <property type="project" value="TreeGrafter"/>
</dbReference>
<evidence type="ECO:0000256" key="3">
    <source>
        <dbReference type="ARBA" id="ARBA00022833"/>
    </source>
</evidence>
<dbReference type="AlphaFoldDB" id="A0A9D4EX83"/>
<dbReference type="Gene3D" id="3.30.40.10">
    <property type="entry name" value="Zinc/RING finger domain, C3HC4 (zinc finger)"/>
    <property type="match status" value="1"/>
</dbReference>
<dbReference type="PANTHER" id="PTHR47094:SF18">
    <property type="entry name" value="RING-TYPE DOMAIN-CONTAINING PROTEIN"/>
    <property type="match status" value="1"/>
</dbReference>
<gene>
    <name evidence="7" type="ORF">DPMN_166628</name>
</gene>
<dbReference type="GO" id="GO:0006511">
    <property type="term" value="P:ubiquitin-dependent protein catabolic process"/>
    <property type="evidence" value="ECO:0007669"/>
    <property type="project" value="TreeGrafter"/>
</dbReference>
<dbReference type="PANTHER" id="PTHR47094">
    <property type="entry name" value="ELFLESS, ISOFORM B"/>
    <property type="match status" value="1"/>
</dbReference>
<dbReference type="Pfam" id="PF13639">
    <property type="entry name" value="zf-RING_2"/>
    <property type="match status" value="1"/>
</dbReference>
<dbReference type="SMART" id="SM00184">
    <property type="entry name" value="RING"/>
    <property type="match status" value="1"/>
</dbReference>
<feature type="domain" description="RING-type" evidence="6">
    <location>
        <begin position="132"/>
        <end position="177"/>
    </location>
</feature>
<dbReference type="PROSITE" id="PS50089">
    <property type="entry name" value="ZF_RING_2"/>
    <property type="match status" value="1"/>
</dbReference>
<proteinExistence type="predicted"/>
<sequence>MSQRSRGRNRQVSESPEPIVVEEQGGDNESVIDLTCTVDEEYVDLTSLSQRSQSESSGVNDASFVILGSPVAELPAHRLRSGRGRHSNEDTPQEDTDEDDELPPGPVRVSQRDNSEPAFLVASPDATQQISCPVCLEDFKSIRKNHLKLNSTSCGHVFCQSCIESAVRLHRACPICRKNLTMKNIIVLHL</sequence>
<feature type="compositionally biased region" description="Low complexity" evidence="5">
    <location>
        <begin position="12"/>
        <end position="23"/>
    </location>
</feature>
<dbReference type="InterPro" id="IPR013083">
    <property type="entry name" value="Znf_RING/FYVE/PHD"/>
</dbReference>
<reference evidence="7" key="2">
    <citation type="submission" date="2020-11" db="EMBL/GenBank/DDBJ databases">
        <authorList>
            <person name="McCartney M.A."/>
            <person name="Auch B."/>
            <person name="Kono T."/>
            <person name="Mallez S."/>
            <person name="Becker A."/>
            <person name="Gohl D.M."/>
            <person name="Silverstein K.A.T."/>
            <person name="Koren S."/>
            <person name="Bechman K.B."/>
            <person name="Herman A."/>
            <person name="Abrahante J.E."/>
            <person name="Garbe J."/>
        </authorList>
    </citation>
    <scope>NUCLEOTIDE SEQUENCE</scope>
    <source>
        <strain evidence="7">Duluth1</strain>
        <tissue evidence="7">Whole animal</tissue>
    </source>
</reference>
<reference evidence="7" key="1">
    <citation type="journal article" date="2019" name="bioRxiv">
        <title>The Genome of the Zebra Mussel, Dreissena polymorpha: A Resource for Invasive Species Research.</title>
        <authorList>
            <person name="McCartney M.A."/>
            <person name="Auch B."/>
            <person name="Kono T."/>
            <person name="Mallez S."/>
            <person name="Zhang Y."/>
            <person name="Obille A."/>
            <person name="Becker A."/>
            <person name="Abrahante J.E."/>
            <person name="Garbe J."/>
            <person name="Badalamenti J.P."/>
            <person name="Herman A."/>
            <person name="Mangelson H."/>
            <person name="Liachko I."/>
            <person name="Sullivan S."/>
            <person name="Sone E.D."/>
            <person name="Koren S."/>
            <person name="Silverstein K.A.T."/>
            <person name="Beckman K.B."/>
            <person name="Gohl D.M."/>
        </authorList>
    </citation>
    <scope>NUCLEOTIDE SEQUENCE</scope>
    <source>
        <strain evidence="7">Duluth1</strain>
        <tissue evidence="7">Whole animal</tissue>
    </source>
</reference>
<feature type="region of interest" description="Disordered" evidence="5">
    <location>
        <begin position="76"/>
        <end position="113"/>
    </location>
</feature>
<keyword evidence="1" id="KW-0479">Metal-binding</keyword>
<dbReference type="OrthoDB" id="6105938at2759"/>
<comment type="caution">
    <text evidence="7">The sequence shown here is derived from an EMBL/GenBank/DDBJ whole genome shotgun (WGS) entry which is preliminary data.</text>
</comment>
<accession>A0A9D4EX83</accession>
<feature type="region of interest" description="Disordered" evidence="5">
    <location>
        <begin position="1"/>
        <end position="35"/>
    </location>
</feature>
<organism evidence="7 8">
    <name type="scientific">Dreissena polymorpha</name>
    <name type="common">Zebra mussel</name>
    <name type="synonym">Mytilus polymorpha</name>
    <dbReference type="NCBI Taxonomy" id="45954"/>
    <lineage>
        <taxon>Eukaryota</taxon>
        <taxon>Metazoa</taxon>
        <taxon>Spiralia</taxon>
        <taxon>Lophotrochozoa</taxon>
        <taxon>Mollusca</taxon>
        <taxon>Bivalvia</taxon>
        <taxon>Autobranchia</taxon>
        <taxon>Heteroconchia</taxon>
        <taxon>Euheterodonta</taxon>
        <taxon>Imparidentia</taxon>
        <taxon>Neoheterodontei</taxon>
        <taxon>Myida</taxon>
        <taxon>Dreissenoidea</taxon>
        <taxon>Dreissenidae</taxon>
        <taxon>Dreissena</taxon>
    </lineage>
</organism>
<keyword evidence="8" id="KW-1185">Reference proteome</keyword>
<dbReference type="InterPro" id="IPR049627">
    <property type="entry name" value="SLX8"/>
</dbReference>
<dbReference type="GO" id="GO:0008270">
    <property type="term" value="F:zinc ion binding"/>
    <property type="evidence" value="ECO:0007669"/>
    <property type="project" value="UniProtKB-KW"/>
</dbReference>
<evidence type="ECO:0000259" key="6">
    <source>
        <dbReference type="PROSITE" id="PS50089"/>
    </source>
</evidence>
<evidence type="ECO:0000313" key="7">
    <source>
        <dbReference type="EMBL" id="KAH3788484.1"/>
    </source>
</evidence>
<evidence type="ECO:0000256" key="1">
    <source>
        <dbReference type="ARBA" id="ARBA00022723"/>
    </source>
</evidence>
<dbReference type="GO" id="GO:0033768">
    <property type="term" value="C:SUMO-targeted ubiquitin ligase complex"/>
    <property type="evidence" value="ECO:0007669"/>
    <property type="project" value="TreeGrafter"/>
</dbReference>
<keyword evidence="3" id="KW-0862">Zinc</keyword>
<dbReference type="InterPro" id="IPR017907">
    <property type="entry name" value="Znf_RING_CS"/>
</dbReference>
<evidence type="ECO:0000256" key="4">
    <source>
        <dbReference type="PROSITE-ProRule" id="PRU00175"/>
    </source>
</evidence>
<feature type="compositionally biased region" description="Acidic residues" evidence="5">
    <location>
        <begin position="91"/>
        <end position="102"/>
    </location>
</feature>
<dbReference type="InterPro" id="IPR001841">
    <property type="entry name" value="Znf_RING"/>
</dbReference>
<name>A0A9D4EX83_DREPO</name>
<evidence type="ECO:0000256" key="5">
    <source>
        <dbReference type="SAM" id="MobiDB-lite"/>
    </source>
</evidence>
<dbReference type="GO" id="GO:0140082">
    <property type="term" value="F:SUMO-ubiquitin ligase activity"/>
    <property type="evidence" value="ECO:0007669"/>
    <property type="project" value="TreeGrafter"/>
</dbReference>